<dbReference type="AlphaFoldDB" id="A0AA87FHZ0"/>
<evidence type="ECO:0008006" key="4">
    <source>
        <dbReference type="Google" id="ProtNLM"/>
    </source>
</evidence>
<comment type="caution">
    <text evidence="2">The sequence shown here is derived from an EMBL/GenBank/DDBJ whole genome shotgun (WGS) entry which is preliminary data.</text>
</comment>
<dbReference type="Pfam" id="PF04854">
    <property type="entry name" value="DUF624"/>
    <property type="match status" value="1"/>
</dbReference>
<feature type="transmembrane region" description="Helical" evidence="1">
    <location>
        <begin position="174"/>
        <end position="201"/>
    </location>
</feature>
<sequence length="206" mass="23430">MNSFFRIDGPVYNLLMKLWSLFVLNLCILIGSIPIVTIGVATSAAYAVCFKLHENNDTRVIENFILAYKRNFKQAIGFSIMQSIVFFVVVVDLNYMIHLDQQNLIGLLGVSIVGLVLVLSSQYTYGYIARFKDSAKLVFMNSMRLVLANMRVSFLLSVITLFLLFLIVTSPIAFVFVLYLSIFIGCSFLVFLKSFLMLSVFKKYEM</sequence>
<dbReference type="RefSeq" id="WP_005470262.1">
    <property type="nucleotide sequence ID" value="NZ_JH376939.1"/>
</dbReference>
<organism evidence="2 3">
    <name type="scientific">Enterococcus saccharolyticus 30_1</name>
    <dbReference type="NCBI Taxonomy" id="742813"/>
    <lineage>
        <taxon>Bacteria</taxon>
        <taxon>Bacillati</taxon>
        <taxon>Bacillota</taxon>
        <taxon>Bacilli</taxon>
        <taxon>Lactobacillales</taxon>
        <taxon>Enterococcaceae</taxon>
        <taxon>Enterococcus</taxon>
    </lineage>
</organism>
<keyword evidence="1" id="KW-0472">Membrane</keyword>
<feature type="transmembrane region" description="Helical" evidence="1">
    <location>
        <begin position="103"/>
        <end position="125"/>
    </location>
</feature>
<evidence type="ECO:0000256" key="1">
    <source>
        <dbReference type="SAM" id="Phobius"/>
    </source>
</evidence>
<protein>
    <recommendedName>
        <fullName evidence="4">DUF624 domain-containing protein</fullName>
    </recommendedName>
</protein>
<dbReference type="EMBL" id="ADLY01000010">
    <property type="protein sequence ID" value="EHG30839.1"/>
    <property type="molecule type" value="Genomic_DNA"/>
</dbReference>
<feature type="transmembrane region" description="Helical" evidence="1">
    <location>
        <begin position="75"/>
        <end position="97"/>
    </location>
</feature>
<keyword evidence="3" id="KW-1185">Reference proteome</keyword>
<accession>A0AA87FHZ0</accession>
<keyword evidence="1" id="KW-1133">Transmembrane helix</keyword>
<feature type="transmembrane region" description="Helical" evidence="1">
    <location>
        <begin position="146"/>
        <end position="168"/>
    </location>
</feature>
<evidence type="ECO:0000313" key="3">
    <source>
        <dbReference type="Proteomes" id="UP000004393"/>
    </source>
</evidence>
<gene>
    <name evidence="2" type="ORF">HMPREF9478_00508</name>
</gene>
<dbReference type="Proteomes" id="UP000004393">
    <property type="component" value="Unassembled WGS sequence"/>
</dbReference>
<reference evidence="2 3" key="1">
    <citation type="submission" date="2011-10" db="EMBL/GenBank/DDBJ databases">
        <title>The Genome Sequence of Enterococcus saccharolyticus 30_1.</title>
        <authorList>
            <consortium name="The Broad Institute Genome Sequencing Platform"/>
            <person name="Earl A."/>
            <person name="Ward D."/>
            <person name="Feldgarden M."/>
            <person name="Gevers D."/>
            <person name="Daigneault M."/>
            <person name="Strauss J."/>
            <person name="Allen-Vercoe E."/>
            <person name="Young S.K."/>
            <person name="Zeng Q."/>
            <person name="Gargeya S."/>
            <person name="Fitzgerald M."/>
            <person name="Haas B."/>
            <person name="Abouelleil A."/>
            <person name="Alvarado L."/>
            <person name="Arachchi H.M."/>
            <person name="Berlin A."/>
            <person name="Brown A."/>
            <person name="Chapman S.B."/>
            <person name="Chen Z."/>
            <person name="Dunbar C."/>
            <person name="Freedman E."/>
            <person name="Gearin G."/>
            <person name="Gellesch M."/>
            <person name="Goldberg J."/>
            <person name="Griggs A."/>
            <person name="Gujja S."/>
            <person name="Heiman D."/>
            <person name="Howarth C."/>
            <person name="Larson L."/>
            <person name="Lui A."/>
            <person name="MacDonald P.J.P."/>
            <person name="Montmayeur A."/>
            <person name="Murphy C."/>
            <person name="Neiman D."/>
            <person name="Pearson M."/>
            <person name="Priest M."/>
            <person name="Roberts A."/>
            <person name="Saif S."/>
            <person name="Shea T."/>
            <person name="Shenoy N."/>
            <person name="Sisk P."/>
            <person name="Stolte C."/>
            <person name="Sykes S."/>
            <person name="Wortman J."/>
            <person name="Nusbaum C."/>
            <person name="Birren B."/>
        </authorList>
    </citation>
    <scope>NUCLEOTIDE SEQUENCE [LARGE SCALE GENOMIC DNA]</scope>
    <source>
        <strain evidence="2 3">30_1</strain>
    </source>
</reference>
<evidence type="ECO:0000313" key="2">
    <source>
        <dbReference type="EMBL" id="EHG30839.1"/>
    </source>
</evidence>
<keyword evidence="1" id="KW-0812">Transmembrane</keyword>
<dbReference type="InterPro" id="IPR006938">
    <property type="entry name" value="DUF624"/>
</dbReference>
<feature type="transmembrane region" description="Helical" evidence="1">
    <location>
        <begin position="20"/>
        <end position="49"/>
    </location>
</feature>
<name>A0AA87FHZ0_9ENTE</name>
<proteinExistence type="predicted"/>